<feature type="compositionally biased region" description="Basic and acidic residues" evidence="3">
    <location>
        <begin position="295"/>
        <end position="307"/>
    </location>
</feature>
<feature type="region of interest" description="Disordered" evidence="3">
    <location>
        <begin position="673"/>
        <end position="701"/>
    </location>
</feature>
<feature type="compositionally biased region" description="Polar residues" evidence="3">
    <location>
        <begin position="384"/>
        <end position="394"/>
    </location>
</feature>
<dbReference type="SMART" id="SM00229">
    <property type="entry name" value="RasGEFN"/>
    <property type="match status" value="1"/>
</dbReference>
<dbReference type="PROSITE" id="PS50212">
    <property type="entry name" value="RASGEF_NTER"/>
    <property type="match status" value="1"/>
</dbReference>
<reference evidence="6" key="1">
    <citation type="submission" date="2020-05" db="EMBL/GenBank/DDBJ databases">
        <title>Phylogenomic resolution of chytrid fungi.</title>
        <authorList>
            <person name="Stajich J.E."/>
            <person name="Amses K."/>
            <person name="Simmons R."/>
            <person name="Seto K."/>
            <person name="Myers J."/>
            <person name="Bonds A."/>
            <person name="Quandt C.A."/>
            <person name="Barry K."/>
            <person name="Liu P."/>
            <person name="Grigoriev I."/>
            <person name="Longcore J.E."/>
            <person name="James T.Y."/>
        </authorList>
    </citation>
    <scope>NUCLEOTIDE SEQUENCE</scope>
    <source>
        <strain evidence="6">JEL0379</strain>
    </source>
</reference>
<dbReference type="Gene3D" id="1.20.870.10">
    <property type="entry name" value="Son of sevenless (SoS) protein Chain: S domain 1"/>
    <property type="match status" value="1"/>
</dbReference>
<feature type="compositionally biased region" description="Polar residues" evidence="3">
    <location>
        <begin position="441"/>
        <end position="462"/>
    </location>
</feature>
<feature type="compositionally biased region" description="Polar residues" evidence="3">
    <location>
        <begin position="690"/>
        <end position="699"/>
    </location>
</feature>
<dbReference type="InterPro" id="IPR001895">
    <property type="entry name" value="RASGEF_cat_dom"/>
</dbReference>
<dbReference type="InterPro" id="IPR000651">
    <property type="entry name" value="Ras-like_Gua-exchang_fac_N"/>
</dbReference>
<dbReference type="Gene3D" id="1.10.840.10">
    <property type="entry name" value="Ras guanine-nucleotide exchange factors catalytic domain"/>
    <property type="match status" value="1"/>
</dbReference>
<organism evidence="6 7">
    <name type="scientific">Geranomyces variabilis</name>
    <dbReference type="NCBI Taxonomy" id="109894"/>
    <lineage>
        <taxon>Eukaryota</taxon>
        <taxon>Fungi</taxon>
        <taxon>Fungi incertae sedis</taxon>
        <taxon>Chytridiomycota</taxon>
        <taxon>Chytridiomycota incertae sedis</taxon>
        <taxon>Chytridiomycetes</taxon>
        <taxon>Spizellomycetales</taxon>
        <taxon>Powellomycetaceae</taxon>
        <taxon>Geranomyces</taxon>
    </lineage>
</organism>
<feature type="compositionally biased region" description="Low complexity" evidence="3">
    <location>
        <begin position="23"/>
        <end position="34"/>
    </location>
</feature>
<dbReference type="GO" id="GO:0005886">
    <property type="term" value="C:plasma membrane"/>
    <property type="evidence" value="ECO:0007669"/>
    <property type="project" value="TreeGrafter"/>
</dbReference>
<dbReference type="SMART" id="SM00147">
    <property type="entry name" value="RasGEF"/>
    <property type="match status" value="1"/>
</dbReference>
<protein>
    <submittedName>
        <fullName evidence="6">Uncharacterized protein</fullName>
    </submittedName>
</protein>
<comment type="caution">
    <text evidence="6">The sequence shown here is derived from an EMBL/GenBank/DDBJ whole genome shotgun (WGS) entry which is preliminary data.</text>
</comment>
<feature type="domain" description="N-terminal Ras-GEF" evidence="5">
    <location>
        <begin position="513"/>
        <end position="646"/>
    </location>
</feature>
<dbReference type="GO" id="GO:0007265">
    <property type="term" value="P:Ras protein signal transduction"/>
    <property type="evidence" value="ECO:0007669"/>
    <property type="project" value="TreeGrafter"/>
</dbReference>
<dbReference type="Proteomes" id="UP001212152">
    <property type="component" value="Unassembled WGS sequence"/>
</dbReference>
<feature type="compositionally biased region" description="Basic and acidic residues" evidence="3">
    <location>
        <begin position="167"/>
        <end position="179"/>
    </location>
</feature>
<dbReference type="InterPro" id="IPR023578">
    <property type="entry name" value="Ras_GEF_dom_sf"/>
</dbReference>
<keyword evidence="1 2" id="KW-0344">Guanine-nucleotide releasing factor</keyword>
<dbReference type="InterPro" id="IPR036964">
    <property type="entry name" value="RASGEF_cat_dom_sf"/>
</dbReference>
<proteinExistence type="predicted"/>
<feature type="compositionally biased region" description="Low complexity" evidence="3">
    <location>
        <begin position="116"/>
        <end position="131"/>
    </location>
</feature>
<feature type="compositionally biased region" description="Low complexity" evidence="3">
    <location>
        <begin position="1001"/>
        <end position="1013"/>
    </location>
</feature>
<dbReference type="GO" id="GO:0005085">
    <property type="term" value="F:guanyl-nucleotide exchange factor activity"/>
    <property type="evidence" value="ECO:0007669"/>
    <property type="project" value="UniProtKB-KW"/>
</dbReference>
<dbReference type="EMBL" id="JADGJQ010000037">
    <property type="protein sequence ID" value="KAJ3176881.1"/>
    <property type="molecule type" value="Genomic_DNA"/>
</dbReference>
<dbReference type="SUPFAM" id="SSF48366">
    <property type="entry name" value="Ras GEF"/>
    <property type="match status" value="1"/>
</dbReference>
<feature type="region of interest" description="Disordered" evidence="3">
    <location>
        <begin position="417"/>
        <end position="468"/>
    </location>
</feature>
<dbReference type="Pfam" id="PF00618">
    <property type="entry name" value="RasGEF_N"/>
    <property type="match status" value="1"/>
</dbReference>
<evidence type="ECO:0000313" key="6">
    <source>
        <dbReference type="EMBL" id="KAJ3176881.1"/>
    </source>
</evidence>
<feature type="region of interest" description="Disordered" evidence="3">
    <location>
        <begin position="376"/>
        <end position="403"/>
    </location>
</feature>
<feature type="region of interest" description="Disordered" evidence="3">
    <location>
        <begin position="23"/>
        <end position="74"/>
    </location>
</feature>
<feature type="compositionally biased region" description="Polar residues" evidence="3">
    <location>
        <begin position="338"/>
        <end position="355"/>
    </location>
</feature>
<evidence type="ECO:0000313" key="7">
    <source>
        <dbReference type="Proteomes" id="UP001212152"/>
    </source>
</evidence>
<feature type="compositionally biased region" description="Low complexity" evidence="3">
    <location>
        <begin position="983"/>
        <end position="992"/>
    </location>
</feature>
<keyword evidence="7" id="KW-1185">Reference proteome</keyword>
<sequence>MSAPLDGCLSPEVEVNNYNAATAQAARGAGRPPATVMPATSGEEDSDTDADRRSPPPRSSGSPPMIFPKMLALKGSADPLQDEYPCRLTAAEALRILRRRAPGKSERGGALDLPGTLPVLSLTPSASPSAPHADHQPPLSTPTLIDGGLAYPGPEIPPSPPLSIDDFILKYADEKEEKRSKGKQPPEEEEVFCTPAETPTQMESYFTPRQAGARHRRKSASNDMPSEWESVIGKFEGMVDRLATLTQRRPGSAQRRRGRTGLSNSASSSDLSVGKAATTTPLHSLPSPISARSGEASDSRSTEDMPRNDSGTAISDKESHVEVAEAKPNTPIARPRTFQRSRSNSAPQSRVSNESLSAEAFARLFDDTFMAAVQAEQPAPTADVSMSTDRTLTNDPPFRHDSRPQSHLLLAQAALSHLNGDKDSRSQPRSVQGRSWRSDPSAATQTSMGAHSRDATTSTTGDNYAPSGGRVAMTRIGPGFTHLPNPELSIFDDPRGSHNILFEYVVEPDRKTITKVLLAATKVKLVEYLTCDADPEFVVDFFITYRAFMSSRYLLNLLTLRIRWCFSDLDRNQIAERQTILDKSLRVLLFWVHHHADADLSPSRTLRSTLGTFLQTHILSNSYFSSTGPATPDMLNTLDDIMEAITRERQRRRERKQAMARRAFVHAADVDRDFSNGRSNQASRAHGRPPNSQQPQNEYLDSGSRPYPFFASARPSLDSIPRPSMNALQHFCIVEQQHVVDIPWLQLLMTEAWRVRNEWGQEVAGQVWKAVDRFNATCYWVATEIFKVDSNEERAAVVEAFIRIAQTSLAYNNYSTLLAILLAFKTVDIDKSIPIWTCVGSVEKTMFATLRNFCNPAKGFKKIRSAHERCCEGIVLDWSAGHTAISQTRDVYGAVPFLGIFLNDLAYLEDVDWFLDPFVMAANPSSDSLPFGSSARNPDMSGPEYARQSQLLFGTRPYRRTANAADSNSDRAGAASQRNHQQSPTSSSERFSGSGGSPCRTATTTTTTASPSRLVNVRRATRTAAVVRNFRAFQHPDRAYTGPPIDCGPELDAGVKTLSGVVE</sequence>
<feature type="compositionally biased region" description="Basic and acidic residues" evidence="3">
    <location>
        <begin position="315"/>
        <end position="325"/>
    </location>
</feature>
<feature type="region of interest" description="Disordered" evidence="3">
    <location>
        <begin position="962"/>
        <end position="1013"/>
    </location>
</feature>
<feature type="domain" description="Ras-GEF" evidence="4">
    <location>
        <begin position="723"/>
        <end position="985"/>
    </location>
</feature>
<evidence type="ECO:0000256" key="2">
    <source>
        <dbReference type="PROSITE-ProRule" id="PRU00168"/>
    </source>
</evidence>
<dbReference type="AlphaFoldDB" id="A0AAD5THQ9"/>
<dbReference type="PANTHER" id="PTHR23113:SF368">
    <property type="entry name" value="CELL DIVISION CONTROL PROTEIN 25"/>
    <property type="match status" value="1"/>
</dbReference>
<dbReference type="Pfam" id="PF00617">
    <property type="entry name" value="RasGEF"/>
    <property type="match status" value="1"/>
</dbReference>
<gene>
    <name evidence="6" type="ORF">HDU87_004813</name>
</gene>
<evidence type="ECO:0000256" key="3">
    <source>
        <dbReference type="SAM" id="MobiDB-lite"/>
    </source>
</evidence>
<evidence type="ECO:0000259" key="5">
    <source>
        <dbReference type="PROSITE" id="PS50212"/>
    </source>
</evidence>
<dbReference type="PROSITE" id="PS50009">
    <property type="entry name" value="RASGEF_CAT"/>
    <property type="match status" value="1"/>
</dbReference>
<evidence type="ECO:0000256" key="1">
    <source>
        <dbReference type="ARBA" id="ARBA00022658"/>
    </source>
</evidence>
<dbReference type="CDD" id="cd06224">
    <property type="entry name" value="REM"/>
    <property type="match status" value="1"/>
</dbReference>
<dbReference type="InterPro" id="IPR008937">
    <property type="entry name" value="Ras-like_GEF"/>
</dbReference>
<feature type="compositionally biased region" description="Low complexity" evidence="3">
    <location>
        <begin position="263"/>
        <end position="272"/>
    </location>
</feature>
<accession>A0AAD5THQ9</accession>
<name>A0AAD5THQ9_9FUNG</name>
<feature type="region of interest" description="Disordered" evidence="3">
    <location>
        <begin position="242"/>
        <end position="355"/>
    </location>
</feature>
<feature type="region of interest" description="Disordered" evidence="3">
    <location>
        <begin position="100"/>
        <end position="226"/>
    </location>
</feature>
<dbReference type="PANTHER" id="PTHR23113">
    <property type="entry name" value="GUANINE NUCLEOTIDE EXCHANGE FACTOR"/>
    <property type="match status" value="1"/>
</dbReference>
<evidence type="ECO:0000259" key="4">
    <source>
        <dbReference type="PROSITE" id="PS50009"/>
    </source>
</evidence>